<evidence type="ECO:0000313" key="2">
    <source>
        <dbReference type="Proteomes" id="UP000593577"/>
    </source>
</evidence>
<keyword evidence="2" id="KW-1185">Reference proteome</keyword>
<comment type="caution">
    <text evidence="1">The sequence shown here is derived from an EMBL/GenBank/DDBJ whole genome shotgun (WGS) entry which is preliminary data.</text>
</comment>
<organism evidence="1 2">
    <name type="scientific">Gossypium aridum</name>
    <name type="common">American cotton</name>
    <name type="synonym">Erioxylum aridum</name>
    <dbReference type="NCBI Taxonomy" id="34290"/>
    <lineage>
        <taxon>Eukaryota</taxon>
        <taxon>Viridiplantae</taxon>
        <taxon>Streptophyta</taxon>
        <taxon>Embryophyta</taxon>
        <taxon>Tracheophyta</taxon>
        <taxon>Spermatophyta</taxon>
        <taxon>Magnoliopsida</taxon>
        <taxon>eudicotyledons</taxon>
        <taxon>Gunneridae</taxon>
        <taxon>Pentapetalae</taxon>
        <taxon>rosids</taxon>
        <taxon>malvids</taxon>
        <taxon>Malvales</taxon>
        <taxon>Malvaceae</taxon>
        <taxon>Malvoideae</taxon>
        <taxon>Gossypium</taxon>
    </lineage>
</organism>
<evidence type="ECO:0000313" key="1">
    <source>
        <dbReference type="EMBL" id="MBA0686859.1"/>
    </source>
</evidence>
<sequence length="164" mass="18684">MLSLSLLNKQCCLWLGLSRVVTLRGMERDEISLLEEELIQLSVKSLLVVTDGKPTLCIVWTKKSYNLDSFQAQLKVFGRLRRNLRYRLLESMERSTIRLVASPFWVKVGPCPPKCDQKDLIHAIGSTFGGVLRSKVKGDFCKIKVQMNVQKPSRKGIFILTESQ</sequence>
<proteinExistence type="predicted"/>
<accession>A0A7J8XJD5</accession>
<gene>
    <name evidence="1" type="ORF">Goari_014435</name>
</gene>
<dbReference type="Proteomes" id="UP000593577">
    <property type="component" value="Unassembled WGS sequence"/>
</dbReference>
<protein>
    <submittedName>
        <fullName evidence="1">Uncharacterized protein</fullName>
    </submittedName>
</protein>
<dbReference type="EMBL" id="JABFAA010000007">
    <property type="protein sequence ID" value="MBA0686859.1"/>
    <property type="molecule type" value="Genomic_DNA"/>
</dbReference>
<reference evidence="1 2" key="1">
    <citation type="journal article" date="2019" name="Genome Biol. Evol.">
        <title>Insights into the evolution of the New World diploid cottons (Gossypium, subgenus Houzingenia) based on genome sequencing.</title>
        <authorList>
            <person name="Grover C.E."/>
            <person name="Arick M.A. 2nd"/>
            <person name="Thrash A."/>
            <person name="Conover J.L."/>
            <person name="Sanders W.S."/>
            <person name="Peterson D.G."/>
            <person name="Frelichowski J.E."/>
            <person name="Scheffler J.A."/>
            <person name="Scheffler B.E."/>
            <person name="Wendel J.F."/>
        </authorList>
    </citation>
    <scope>NUCLEOTIDE SEQUENCE [LARGE SCALE GENOMIC DNA]</scope>
    <source>
        <strain evidence="1">185</strain>
        <tissue evidence="1">Leaf</tissue>
    </source>
</reference>
<name>A0A7J8XJD5_GOSAI</name>
<dbReference type="AlphaFoldDB" id="A0A7J8XJD5"/>